<comment type="caution">
    <text evidence="4">The sequence shown here is derived from an EMBL/GenBank/DDBJ whole genome shotgun (WGS) entry which is preliminary data.</text>
</comment>
<dbReference type="InterPro" id="IPR050273">
    <property type="entry name" value="GppA/Ppx_hydrolase"/>
</dbReference>
<evidence type="ECO:0000259" key="2">
    <source>
        <dbReference type="Pfam" id="PF02541"/>
    </source>
</evidence>
<keyword evidence="1 4" id="KW-0378">Hydrolase</keyword>
<sequence length="554" mass="61444">MASSSSTLFAAIDMGTNSFKMIIIRAYPDGKFLTIDRLREPVVLGRDTSSSTTPFTLSAQSQLIAIEALKKFQNTLISYKISKAQIRCVATAAVREAVNKGEFLKCVSEKIGFEVDVLPGEEEARLVYLGMLQFWPIYEKLVLGVDIGGGSTEFVIGKQGKVVFGASLKLGHVNLTQKFGSNKEKVAQIREHIGLVVKESGLVRKIKDCGFEVVVGSSGTIKAVEKAVFDGYVNKSNVIEVSNVASFGDGRKDWRLSRGEVKGVVESLCGGGEGEKIRREKFFERRSEFIVAGAVLLEEIFEVLGIEEMEVSGYALAEGVIAESLAKVNGGYDLNANARWSSIVRLAMRYNGKKMLKAASQCAIIAKEIFEGLRKCDDLADNHAASLDDKDLEYLEAASLLHNIGVFIGKKGYHKHSYCIIMNGEHLHGYSSEEVKLIALLARHHRKQLPSFDPTCFQQFPREITKKFRYLCTIIRVSFALQQMEFSNYEGFKLVSCGVKDQTSLHVVNPLAEDIEDELREELEQFKLVFLKELLIVAPSSVPDMMDIRMTDVA</sequence>
<dbReference type="AlphaFoldDB" id="A0A2P6R7H2"/>
<gene>
    <name evidence="4" type="ORF">RchiOBHm_Chr3g0456781</name>
</gene>
<dbReference type="InterPro" id="IPR030673">
    <property type="entry name" value="PyroPPase_GppA_Ppx"/>
</dbReference>
<feature type="domain" description="Ppx/GppA phosphatase C-terminal" evidence="3">
    <location>
        <begin position="357"/>
        <end position="485"/>
    </location>
</feature>
<proteinExistence type="predicted"/>
<dbReference type="Gramene" id="PRQ42357">
    <property type="protein sequence ID" value="PRQ42357"/>
    <property type="gene ID" value="RchiOBHm_Chr3g0456781"/>
</dbReference>
<dbReference type="Gene3D" id="1.10.3210.10">
    <property type="entry name" value="Hypothetical protein af1432"/>
    <property type="match status" value="1"/>
</dbReference>
<organism evidence="4 5">
    <name type="scientific">Rosa chinensis</name>
    <name type="common">China rose</name>
    <dbReference type="NCBI Taxonomy" id="74649"/>
    <lineage>
        <taxon>Eukaryota</taxon>
        <taxon>Viridiplantae</taxon>
        <taxon>Streptophyta</taxon>
        <taxon>Embryophyta</taxon>
        <taxon>Tracheophyta</taxon>
        <taxon>Spermatophyta</taxon>
        <taxon>Magnoliopsida</taxon>
        <taxon>eudicotyledons</taxon>
        <taxon>Gunneridae</taxon>
        <taxon>Pentapetalae</taxon>
        <taxon>rosids</taxon>
        <taxon>fabids</taxon>
        <taxon>Rosales</taxon>
        <taxon>Rosaceae</taxon>
        <taxon>Rosoideae</taxon>
        <taxon>Rosoideae incertae sedis</taxon>
        <taxon>Rosa</taxon>
    </lineage>
</organism>
<dbReference type="SUPFAM" id="SSF53067">
    <property type="entry name" value="Actin-like ATPase domain"/>
    <property type="match status" value="2"/>
</dbReference>
<keyword evidence="5" id="KW-1185">Reference proteome</keyword>
<dbReference type="Gene3D" id="3.30.420.40">
    <property type="match status" value="1"/>
</dbReference>
<dbReference type="CDD" id="cd24006">
    <property type="entry name" value="ASKHA_NBD_PPX_GppA"/>
    <property type="match status" value="1"/>
</dbReference>
<dbReference type="SUPFAM" id="SSF109604">
    <property type="entry name" value="HD-domain/PDEase-like"/>
    <property type="match status" value="1"/>
</dbReference>
<dbReference type="OMA" id="RISEGCY"/>
<dbReference type="PIRSF" id="PIRSF001267">
    <property type="entry name" value="Pyrophosphatase_GppA_Ppx"/>
    <property type="match status" value="1"/>
</dbReference>
<feature type="domain" description="Ppx/GppA phosphatase N-terminal" evidence="2">
    <location>
        <begin position="28"/>
        <end position="326"/>
    </location>
</feature>
<dbReference type="GO" id="GO:0004309">
    <property type="term" value="F:exopolyphosphatase activity"/>
    <property type="evidence" value="ECO:0007669"/>
    <property type="project" value="UniProtKB-EC"/>
</dbReference>
<name>A0A2P6R7H2_ROSCH</name>
<dbReference type="PANTHER" id="PTHR30005">
    <property type="entry name" value="EXOPOLYPHOSPHATASE"/>
    <property type="match status" value="1"/>
</dbReference>
<evidence type="ECO:0000313" key="5">
    <source>
        <dbReference type="Proteomes" id="UP000238479"/>
    </source>
</evidence>
<dbReference type="Proteomes" id="UP000238479">
    <property type="component" value="Chromosome 3"/>
</dbReference>
<dbReference type="Pfam" id="PF02541">
    <property type="entry name" value="Ppx-GppA"/>
    <property type="match status" value="1"/>
</dbReference>
<evidence type="ECO:0000259" key="3">
    <source>
        <dbReference type="Pfam" id="PF21447"/>
    </source>
</evidence>
<dbReference type="EC" id="3.6.1.11" evidence="4"/>
<dbReference type="OrthoDB" id="2014654at2759"/>
<evidence type="ECO:0000256" key="1">
    <source>
        <dbReference type="ARBA" id="ARBA00022801"/>
    </source>
</evidence>
<dbReference type="InterPro" id="IPR043129">
    <property type="entry name" value="ATPase_NBD"/>
</dbReference>
<dbReference type="InterPro" id="IPR048950">
    <property type="entry name" value="Ppx_GppA_C"/>
</dbReference>
<accession>A0A2P6R7H2</accession>
<reference evidence="4 5" key="1">
    <citation type="journal article" date="2018" name="Nat. Genet.">
        <title>The Rosa genome provides new insights in the design of modern roses.</title>
        <authorList>
            <person name="Bendahmane M."/>
        </authorList>
    </citation>
    <scope>NUCLEOTIDE SEQUENCE [LARGE SCALE GENOMIC DNA]</scope>
    <source>
        <strain evidence="5">cv. Old Blush</strain>
    </source>
</reference>
<dbReference type="PANTHER" id="PTHR30005:SF0">
    <property type="entry name" value="RETROGRADE REGULATION PROTEIN 2"/>
    <property type="match status" value="1"/>
</dbReference>
<dbReference type="STRING" id="74649.A0A2P6R7H2"/>
<protein>
    <submittedName>
        <fullName evidence="4">Putative exopolyphosphatase</fullName>
        <ecNumber evidence="4">3.6.1.11</ecNumber>
    </submittedName>
</protein>
<dbReference type="Gene3D" id="3.30.420.150">
    <property type="entry name" value="Exopolyphosphatase. Domain 2"/>
    <property type="match status" value="1"/>
</dbReference>
<evidence type="ECO:0000313" key="4">
    <source>
        <dbReference type="EMBL" id="PRQ42357.1"/>
    </source>
</evidence>
<dbReference type="Pfam" id="PF21447">
    <property type="entry name" value="Ppx-GppA_III"/>
    <property type="match status" value="1"/>
</dbReference>
<dbReference type="EMBL" id="PDCK01000041">
    <property type="protein sequence ID" value="PRQ42357.1"/>
    <property type="molecule type" value="Genomic_DNA"/>
</dbReference>
<dbReference type="InterPro" id="IPR003695">
    <property type="entry name" value="Ppx_GppA_N"/>
</dbReference>